<name>A4BH91_9GAMM</name>
<feature type="domain" description="CoA-binding" evidence="1">
    <location>
        <begin position="17"/>
        <end position="103"/>
    </location>
</feature>
<evidence type="ECO:0000313" key="3">
    <source>
        <dbReference type="Proteomes" id="UP000005953"/>
    </source>
</evidence>
<dbReference type="SUPFAM" id="SSF51735">
    <property type="entry name" value="NAD(P)-binding Rossmann-fold domains"/>
    <property type="match status" value="1"/>
</dbReference>
<protein>
    <recommendedName>
        <fullName evidence="1">CoA-binding domain-containing protein</fullName>
    </recommendedName>
</protein>
<dbReference type="Gene3D" id="3.40.50.720">
    <property type="entry name" value="NAD(P)-binding Rossmann-like Domain"/>
    <property type="match status" value="1"/>
</dbReference>
<dbReference type="RefSeq" id="WP_008043944.1">
    <property type="nucleotide sequence ID" value="NZ_CH724150.1"/>
</dbReference>
<gene>
    <name evidence="2" type="ORF">MED297_17642</name>
</gene>
<reference evidence="2 3" key="1">
    <citation type="submission" date="2006-02" db="EMBL/GenBank/DDBJ databases">
        <authorList>
            <person name="Pinhassi J."/>
            <person name="Pedros-Alio C."/>
            <person name="Ferriera S."/>
            <person name="Johnson J."/>
            <person name="Kravitz S."/>
            <person name="Halpern A."/>
            <person name="Remington K."/>
            <person name="Beeson K."/>
            <person name="Tran B."/>
            <person name="Rogers Y.-H."/>
            <person name="Friedman R."/>
            <person name="Venter J.C."/>
        </authorList>
    </citation>
    <scope>NUCLEOTIDE SEQUENCE [LARGE SCALE GENOMIC DNA]</scope>
    <source>
        <strain evidence="2 3">MED297</strain>
    </source>
</reference>
<proteinExistence type="predicted"/>
<evidence type="ECO:0000313" key="2">
    <source>
        <dbReference type="EMBL" id="EAR08439.1"/>
    </source>
</evidence>
<accession>A4BH91</accession>
<dbReference type="PANTHER" id="PTHR33303:SF2">
    <property type="entry name" value="COA-BINDING DOMAIN-CONTAINING PROTEIN"/>
    <property type="match status" value="1"/>
</dbReference>
<dbReference type="Proteomes" id="UP000005953">
    <property type="component" value="Unassembled WGS sequence"/>
</dbReference>
<comment type="caution">
    <text evidence="2">The sequence shown here is derived from an EMBL/GenBank/DDBJ whole genome shotgun (WGS) entry which is preliminary data.</text>
</comment>
<keyword evidence="3" id="KW-1185">Reference proteome</keyword>
<dbReference type="HOGENOM" id="CLU_112567_1_0_6"/>
<dbReference type="InterPro" id="IPR036291">
    <property type="entry name" value="NAD(P)-bd_dom_sf"/>
</dbReference>
<dbReference type="Pfam" id="PF13380">
    <property type="entry name" value="CoA_binding_2"/>
    <property type="match status" value="1"/>
</dbReference>
<dbReference type="InterPro" id="IPR003781">
    <property type="entry name" value="CoA-bd"/>
</dbReference>
<dbReference type="OrthoDB" id="9804695at2"/>
<organism evidence="2 3">
    <name type="scientific">Reinekea blandensis MED297</name>
    <dbReference type="NCBI Taxonomy" id="314283"/>
    <lineage>
        <taxon>Bacteria</taxon>
        <taxon>Pseudomonadati</taxon>
        <taxon>Pseudomonadota</taxon>
        <taxon>Gammaproteobacteria</taxon>
        <taxon>Oceanospirillales</taxon>
        <taxon>Saccharospirillaceae</taxon>
        <taxon>Reinekea</taxon>
    </lineage>
</organism>
<dbReference type="EMBL" id="AAOE01000020">
    <property type="protein sequence ID" value="EAR08439.1"/>
    <property type="molecule type" value="Genomic_DNA"/>
</dbReference>
<dbReference type="STRING" id="314283.MED297_17642"/>
<dbReference type="PANTHER" id="PTHR33303">
    <property type="entry name" value="CYTOPLASMIC PROTEIN-RELATED"/>
    <property type="match status" value="1"/>
</dbReference>
<sequence>MDTNNHSISLNDAAQAFLNHSSIAVVGLSRGEDDTAKTIYTKLKSSGYTVYALHPTESEVKGIPCYPDFAALPHPVEAVVVITKPIHVQDVLTQAHRAGVSWIWLHKSFGNSVDPIAVELGRQKGLNIIDGGCPMMHIEPVDSAHKCMKPVLQWTGRIPRRIPVFEDN</sequence>
<dbReference type="SMART" id="SM00881">
    <property type="entry name" value="CoA_binding"/>
    <property type="match status" value="1"/>
</dbReference>
<dbReference type="AlphaFoldDB" id="A4BH91"/>
<evidence type="ECO:0000259" key="1">
    <source>
        <dbReference type="SMART" id="SM00881"/>
    </source>
</evidence>